<dbReference type="PANTHER" id="PTHR22939:SF130">
    <property type="entry name" value="PERIPLASMIC SERINE ENDOPROTEASE DEGP-LIKE-RELATED"/>
    <property type="match status" value="1"/>
</dbReference>
<dbReference type="Gene3D" id="2.30.42.10">
    <property type="match status" value="2"/>
</dbReference>
<dbReference type="SUPFAM" id="SSF50156">
    <property type="entry name" value="PDZ domain-like"/>
    <property type="match status" value="2"/>
</dbReference>
<dbReference type="Gene3D" id="2.40.10.120">
    <property type="match status" value="1"/>
</dbReference>
<comment type="catalytic activity">
    <reaction evidence="1">
        <text>Acts on substrates that are at least partially unfolded. The cleavage site P1 residue is normally between a pair of hydrophobic residues, such as Val-|-Val.</text>
        <dbReference type="EC" id="3.4.21.107"/>
    </reaction>
</comment>
<feature type="domain" description="PDZ" evidence="16">
    <location>
        <begin position="282"/>
        <end position="346"/>
    </location>
</feature>
<evidence type="ECO:0000256" key="9">
    <source>
        <dbReference type="ARBA" id="ARBA00022764"/>
    </source>
</evidence>
<feature type="active site" description="Charge relay system" evidence="14">
    <location>
        <position position="164"/>
    </location>
</feature>
<sequence>MRSLHDHAEHELNISREDTKPVRYVYGLTTALLLGGASLSLATGYPAGAQVAQNNDTAMQRITPRAGAPASFADLTEALQPAVVNISTRQTLTIEPNRRFRDGLTQEGGSLGSGFLISADGYIVTNNHVVSPSDQRITLEEITVTLHDGTEYQAELVGTDQQSDLAVLKINRSAPFPFVAFGDSNEARVGDWVIAIGSPFNLGGTVTSGIISNANRAYGRGAYDRYLQTDASINRGNSGGPLFDMQGNVIGVNNAIISPSGGNVGIGFAIPADTAAPIVASLIAGEEIERGYLGVSIQPVSEDMAEAMGIPENRGEIVQLVVEGEAADKGGLREGDIVLRVNGQEVTPDQNLSYLIANIAPGTRIPLEIVRNGEELTLNVTVGKRPSEAELAQQQAEFTDEEGEESNALDEDAEGFIEDNLGISGVSMNERYARELGVSADIEGVAITGVRSNSDAARKGLSRGLIITAANGQSIASLEDLESALREVKQAGRGAVALRIQTTRFQRGPSRSTTVAVRLMEQ</sequence>
<evidence type="ECO:0000313" key="17">
    <source>
        <dbReference type="EMBL" id="TWJ09271.1"/>
    </source>
</evidence>
<keyword evidence="6 17" id="KW-0645">Protease</keyword>
<evidence type="ECO:0000256" key="12">
    <source>
        <dbReference type="ARBA" id="ARBA00023016"/>
    </source>
</evidence>
<gene>
    <name evidence="17" type="ORF">JN10_0900</name>
</gene>
<comment type="similarity">
    <text evidence="3">Belongs to the peptidase S1C family.</text>
</comment>
<feature type="binding site" evidence="15">
    <location>
        <position position="128"/>
    </location>
    <ligand>
        <name>substrate</name>
    </ligand>
</feature>
<evidence type="ECO:0000259" key="16">
    <source>
        <dbReference type="PROSITE" id="PS50106"/>
    </source>
</evidence>
<dbReference type="PRINTS" id="PR00834">
    <property type="entry name" value="PROTEASES2C"/>
</dbReference>
<evidence type="ECO:0000256" key="5">
    <source>
        <dbReference type="ARBA" id="ARBA00013958"/>
    </source>
</evidence>
<evidence type="ECO:0000256" key="11">
    <source>
        <dbReference type="ARBA" id="ARBA00022825"/>
    </source>
</evidence>
<comment type="caution">
    <text evidence="17">The sequence shown here is derived from an EMBL/GenBank/DDBJ whole genome shotgun (WGS) entry which is preliminary data.</text>
</comment>
<keyword evidence="9" id="KW-0574">Periplasm</keyword>
<evidence type="ECO:0000256" key="1">
    <source>
        <dbReference type="ARBA" id="ARBA00001772"/>
    </source>
</evidence>
<keyword evidence="12" id="KW-0346">Stress response</keyword>
<dbReference type="PROSITE" id="PS50106">
    <property type="entry name" value="PDZ"/>
    <property type="match status" value="1"/>
</dbReference>
<comment type="subcellular location">
    <subcellularLocation>
        <location evidence="2">Periplasm</location>
    </subcellularLocation>
</comment>
<keyword evidence="7" id="KW-0732">Signal</keyword>
<dbReference type="Pfam" id="PF13180">
    <property type="entry name" value="PDZ_2"/>
    <property type="match status" value="1"/>
</dbReference>
<feature type="binding site" evidence="15">
    <location>
        <begin position="236"/>
        <end position="238"/>
    </location>
    <ligand>
        <name>substrate</name>
    </ligand>
</feature>
<dbReference type="Pfam" id="PF13365">
    <property type="entry name" value="Trypsin_2"/>
    <property type="match status" value="1"/>
</dbReference>
<keyword evidence="18" id="KW-1185">Reference proteome</keyword>
<dbReference type="InterPro" id="IPR011782">
    <property type="entry name" value="Pept_S1C_Do"/>
</dbReference>
<dbReference type="PANTHER" id="PTHR22939">
    <property type="entry name" value="SERINE PROTEASE FAMILY S1C HTRA-RELATED"/>
    <property type="match status" value="1"/>
</dbReference>
<dbReference type="EMBL" id="VLLK01000001">
    <property type="protein sequence ID" value="TWJ09271.1"/>
    <property type="molecule type" value="Genomic_DNA"/>
</dbReference>
<evidence type="ECO:0000256" key="14">
    <source>
        <dbReference type="PIRSR" id="PIRSR611782-1"/>
    </source>
</evidence>
<evidence type="ECO:0000256" key="10">
    <source>
        <dbReference type="ARBA" id="ARBA00022801"/>
    </source>
</evidence>
<keyword evidence="8" id="KW-0677">Repeat</keyword>
<evidence type="ECO:0000313" key="18">
    <source>
        <dbReference type="Proteomes" id="UP000320547"/>
    </source>
</evidence>
<keyword evidence="10" id="KW-0378">Hydrolase</keyword>
<dbReference type="AlphaFoldDB" id="A0A562UUH8"/>
<evidence type="ECO:0000256" key="7">
    <source>
        <dbReference type="ARBA" id="ARBA00022729"/>
    </source>
</evidence>
<keyword evidence="11" id="KW-0720">Serine protease</keyword>
<evidence type="ECO:0000256" key="15">
    <source>
        <dbReference type="PIRSR" id="PIRSR611782-2"/>
    </source>
</evidence>
<feature type="active site" description="Charge relay system" evidence="14">
    <location>
        <position position="238"/>
    </location>
</feature>
<proteinExistence type="inferred from homology"/>
<feature type="active site" description="Charge relay system" evidence="14">
    <location>
        <position position="128"/>
    </location>
</feature>
<dbReference type="InterPro" id="IPR001940">
    <property type="entry name" value="Peptidase_S1C"/>
</dbReference>
<dbReference type="NCBIfam" id="TIGR02037">
    <property type="entry name" value="degP_htrA_DO"/>
    <property type="match status" value="1"/>
</dbReference>
<dbReference type="EC" id="3.4.21.107" evidence="4"/>
<feature type="binding site" evidence="15">
    <location>
        <position position="164"/>
    </location>
    <ligand>
        <name>substrate</name>
    </ligand>
</feature>
<accession>A0A562UUH8</accession>
<dbReference type="InterPro" id="IPR001478">
    <property type="entry name" value="PDZ"/>
</dbReference>
<evidence type="ECO:0000256" key="6">
    <source>
        <dbReference type="ARBA" id="ARBA00022670"/>
    </source>
</evidence>
<evidence type="ECO:0000256" key="4">
    <source>
        <dbReference type="ARBA" id="ARBA00013035"/>
    </source>
</evidence>
<evidence type="ECO:0000256" key="13">
    <source>
        <dbReference type="ARBA" id="ARBA00032850"/>
    </source>
</evidence>
<dbReference type="STRING" id="476157.GCA_001663155_02451"/>
<dbReference type="SMART" id="SM00228">
    <property type="entry name" value="PDZ"/>
    <property type="match status" value="2"/>
</dbReference>
<dbReference type="GO" id="GO:0004252">
    <property type="term" value="F:serine-type endopeptidase activity"/>
    <property type="evidence" value="ECO:0007669"/>
    <property type="project" value="InterPro"/>
</dbReference>
<name>A0A562UUH8_9SPHN</name>
<dbReference type="InterPro" id="IPR009003">
    <property type="entry name" value="Peptidase_S1_PA"/>
</dbReference>
<dbReference type="OrthoDB" id="9758917at2"/>
<dbReference type="InterPro" id="IPR036034">
    <property type="entry name" value="PDZ_sf"/>
</dbReference>
<dbReference type="RefSeq" id="WP_083984793.1">
    <property type="nucleotide sequence ID" value="NZ_VLLK01000001.1"/>
</dbReference>
<organism evidence="17 18">
    <name type="scientific">Altererythrobacter ishigakiensis</name>
    <dbReference type="NCBI Taxonomy" id="476157"/>
    <lineage>
        <taxon>Bacteria</taxon>
        <taxon>Pseudomonadati</taxon>
        <taxon>Pseudomonadota</taxon>
        <taxon>Alphaproteobacteria</taxon>
        <taxon>Sphingomonadales</taxon>
        <taxon>Erythrobacteraceae</taxon>
        <taxon>Altererythrobacter</taxon>
    </lineage>
</organism>
<evidence type="ECO:0000256" key="2">
    <source>
        <dbReference type="ARBA" id="ARBA00004418"/>
    </source>
</evidence>
<dbReference type="GO" id="GO:0042597">
    <property type="term" value="C:periplasmic space"/>
    <property type="evidence" value="ECO:0007669"/>
    <property type="project" value="UniProtKB-SubCell"/>
</dbReference>
<dbReference type="GO" id="GO:0006508">
    <property type="term" value="P:proteolysis"/>
    <property type="evidence" value="ECO:0007669"/>
    <property type="project" value="UniProtKB-KW"/>
</dbReference>
<dbReference type="SUPFAM" id="SSF50494">
    <property type="entry name" value="Trypsin-like serine proteases"/>
    <property type="match status" value="1"/>
</dbReference>
<evidence type="ECO:0000256" key="3">
    <source>
        <dbReference type="ARBA" id="ARBA00010541"/>
    </source>
</evidence>
<reference evidence="17 18" key="1">
    <citation type="submission" date="2019-07" db="EMBL/GenBank/DDBJ databases">
        <title>Genomic Encyclopedia of Archaeal and Bacterial Type Strains, Phase II (KMG-II): from individual species to whole genera.</title>
        <authorList>
            <person name="Goeker M."/>
        </authorList>
    </citation>
    <scope>NUCLEOTIDE SEQUENCE [LARGE SCALE GENOMIC DNA]</scope>
    <source>
        <strain evidence="17 18">ATCC BAA-2084</strain>
    </source>
</reference>
<dbReference type="Proteomes" id="UP000320547">
    <property type="component" value="Unassembled WGS sequence"/>
</dbReference>
<evidence type="ECO:0000256" key="8">
    <source>
        <dbReference type="ARBA" id="ARBA00022737"/>
    </source>
</evidence>
<protein>
    <recommendedName>
        <fullName evidence="5">Probable periplasmic serine endoprotease DegP-like</fullName>
        <ecNumber evidence="4">3.4.21.107</ecNumber>
    </recommendedName>
    <alternativeName>
        <fullName evidence="13">Protease Do</fullName>
    </alternativeName>
</protein>